<evidence type="ECO:0000259" key="9">
    <source>
        <dbReference type="PROSITE" id="PS51873"/>
    </source>
</evidence>
<proteinExistence type="predicted"/>
<dbReference type="Proteomes" id="UP000799776">
    <property type="component" value="Unassembled WGS sequence"/>
</dbReference>
<dbReference type="InterPro" id="IPR031127">
    <property type="entry name" value="E3_UB_ligase_RBR"/>
</dbReference>
<feature type="non-terminal residue" evidence="10">
    <location>
        <position position="1"/>
    </location>
</feature>
<dbReference type="CDD" id="cd22584">
    <property type="entry name" value="Rcat_RBR_unk"/>
    <property type="match status" value="1"/>
</dbReference>
<evidence type="ECO:0000256" key="4">
    <source>
        <dbReference type="ARBA" id="ARBA00022723"/>
    </source>
</evidence>
<dbReference type="EC" id="2.3.2.31" evidence="2"/>
<evidence type="ECO:0000256" key="3">
    <source>
        <dbReference type="ARBA" id="ARBA00022679"/>
    </source>
</evidence>
<dbReference type="OrthoDB" id="9977870at2759"/>
<keyword evidence="8" id="KW-0862">Zinc</keyword>
<dbReference type="Gene3D" id="1.20.120.1750">
    <property type="match status" value="1"/>
</dbReference>
<evidence type="ECO:0000313" key="10">
    <source>
        <dbReference type="EMBL" id="KAF2084966.1"/>
    </source>
</evidence>
<evidence type="ECO:0000256" key="6">
    <source>
        <dbReference type="ARBA" id="ARBA00022771"/>
    </source>
</evidence>
<evidence type="ECO:0000313" key="11">
    <source>
        <dbReference type="Proteomes" id="UP000799776"/>
    </source>
</evidence>
<comment type="catalytic activity">
    <reaction evidence="1">
        <text>[E2 ubiquitin-conjugating enzyme]-S-ubiquitinyl-L-cysteine + [acceptor protein]-L-lysine = [E2 ubiquitin-conjugating enzyme]-L-cysteine + [acceptor protein]-N(6)-ubiquitinyl-L-lysine.</text>
        <dbReference type="EC" id="2.3.2.31"/>
    </reaction>
</comment>
<gene>
    <name evidence="10" type="ORF">K490DRAFT_4161</name>
</gene>
<feature type="domain" description="RING-type" evidence="9">
    <location>
        <begin position="1"/>
        <end position="207"/>
    </location>
</feature>
<dbReference type="GO" id="GO:0016567">
    <property type="term" value="P:protein ubiquitination"/>
    <property type="evidence" value="ECO:0007669"/>
    <property type="project" value="InterPro"/>
</dbReference>
<keyword evidence="3" id="KW-0808">Transferase</keyword>
<dbReference type="InterPro" id="IPR002867">
    <property type="entry name" value="IBR_dom"/>
</dbReference>
<protein>
    <recommendedName>
        <fullName evidence="2">RBR-type E3 ubiquitin transferase</fullName>
        <ecNumber evidence="2">2.3.2.31</ecNumber>
    </recommendedName>
</protein>
<dbReference type="AlphaFoldDB" id="A0A9P4HSR6"/>
<dbReference type="Pfam" id="PF01485">
    <property type="entry name" value="IBR"/>
    <property type="match status" value="2"/>
</dbReference>
<dbReference type="GO" id="GO:0008270">
    <property type="term" value="F:zinc ion binding"/>
    <property type="evidence" value="ECO:0007669"/>
    <property type="project" value="UniProtKB-KW"/>
</dbReference>
<dbReference type="PANTHER" id="PTHR11685">
    <property type="entry name" value="RBR FAMILY RING FINGER AND IBR DOMAIN-CONTAINING"/>
    <property type="match status" value="1"/>
</dbReference>
<dbReference type="GO" id="GO:0061630">
    <property type="term" value="F:ubiquitin protein ligase activity"/>
    <property type="evidence" value="ECO:0007669"/>
    <property type="project" value="UniProtKB-EC"/>
</dbReference>
<evidence type="ECO:0000256" key="8">
    <source>
        <dbReference type="ARBA" id="ARBA00022833"/>
    </source>
</evidence>
<evidence type="ECO:0000256" key="5">
    <source>
        <dbReference type="ARBA" id="ARBA00022737"/>
    </source>
</evidence>
<feature type="non-terminal residue" evidence="10">
    <location>
        <position position="208"/>
    </location>
</feature>
<sequence length="208" mass="23629">LSDTIPLSRSALLPCSHRMCHPCLKRLFTLSITDPQHMPPTCCTSAPIPLKHVDRLFSTRFKIQWNKKYQEYTTANRIYCPNPGCGEWIRPEHISTPTIPPTAATASGAASGRQMAKCGRCKTRVCVSCNARWHGNTSDCPNDSETQRLTEIAKREGWQRCYNCRAMVELKEGCNHMTCRCKAQFCMLCGERWKGCSCPWFNYADVEE</sequence>
<reference evidence="10" key="1">
    <citation type="journal article" date="2020" name="Stud. Mycol.">
        <title>101 Dothideomycetes genomes: a test case for predicting lifestyles and emergence of pathogens.</title>
        <authorList>
            <person name="Haridas S."/>
            <person name="Albert R."/>
            <person name="Binder M."/>
            <person name="Bloem J."/>
            <person name="Labutti K."/>
            <person name="Salamov A."/>
            <person name="Andreopoulos B."/>
            <person name="Baker S."/>
            <person name="Barry K."/>
            <person name="Bills G."/>
            <person name="Bluhm B."/>
            <person name="Cannon C."/>
            <person name="Castanera R."/>
            <person name="Culley D."/>
            <person name="Daum C."/>
            <person name="Ezra D."/>
            <person name="Gonzalez J."/>
            <person name="Henrissat B."/>
            <person name="Kuo A."/>
            <person name="Liang C."/>
            <person name="Lipzen A."/>
            <person name="Lutzoni F."/>
            <person name="Magnuson J."/>
            <person name="Mondo S."/>
            <person name="Nolan M."/>
            <person name="Ohm R."/>
            <person name="Pangilinan J."/>
            <person name="Park H.-J."/>
            <person name="Ramirez L."/>
            <person name="Alfaro M."/>
            <person name="Sun H."/>
            <person name="Tritt A."/>
            <person name="Yoshinaga Y."/>
            <person name="Zwiers L.-H."/>
            <person name="Turgeon B."/>
            <person name="Goodwin S."/>
            <person name="Spatafora J."/>
            <person name="Crous P."/>
            <person name="Grigoriev I."/>
        </authorList>
    </citation>
    <scope>NUCLEOTIDE SEQUENCE</scope>
    <source>
        <strain evidence="10">CBS 121410</strain>
    </source>
</reference>
<dbReference type="InterPro" id="IPR044066">
    <property type="entry name" value="TRIAD_supradom"/>
</dbReference>
<evidence type="ECO:0000256" key="7">
    <source>
        <dbReference type="ARBA" id="ARBA00022786"/>
    </source>
</evidence>
<evidence type="ECO:0000256" key="1">
    <source>
        <dbReference type="ARBA" id="ARBA00001798"/>
    </source>
</evidence>
<comment type="caution">
    <text evidence="10">The sequence shown here is derived from an EMBL/GenBank/DDBJ whole genome shotgun (WGS) entry which is preliminary data.</text>
</comment>
<organism evidence="10 11">
    <name type="scientific">Saccharata proteae CBS 121410</name>
    <dbReference type="NCBI Taxonomy" id="1314787"/>
    <lineage>
        <taxon>Eukaryota</taxon>
        <taxon>Fungi</taxon>
        <taxon>Dikarya</taxon>
        <taxon>Ascomycota</taxon>
        <taxon>Pezizomycotina</taxon>
        <taxon>Dothideomycetes</taxon>
        <taxon>Dothideomycetes incertae sedis</taxon>
        <taxon>Botryosphaeriales</taxon>
        <taxon>Saccharataceae</taxon>
        <taxon>Saccharata</taxon>
    </lineage>
</organism>
<dbReference type="EMBL" id="ML978735">
    <property type="protein sequence ID" value="KAF2084966.1"/>
    <property type="molecule type" value="Genomic_DNA"/>
</dbReference>
<dbReference type="PROSITE" id="PS51873">
    <property type="entry name" value="TRIAD"/>
    <property type="match status" value="1"/>
</dbReference>
<evidence type="ECO:0000256" key="2">
    <source>
        <dbReference type="ARBA" id="ARBA00012251"/>
    </source>
</evidence>
<keyword evidence="4" id="KW-0479">Metal-binding</keyword>
<keyword evidence="11" id="KW-1185">Reference proteome</keyword>
<accession>A0A9P4HSR6</accession>
<keyword evidence="7" id="KW-0833">Ubl conjugation pathway</keyword>
<dbReference type="SUPFAM" id="SSF57850">
    <property type="entry name" value="RING/U-box"/>
    <property type="match status" value="2"/>
</dbReference>
<keyword evidence="5" id="KW-0677">Repeat</keyword>
<name>A0A9P4HSR6_9PEZI</name>
<dbReference type="SMART" id="SM00647">
    <property type="entry name" value="IBR"/>
    <property type="match status" value="2"/>
</dbReference>
<keyword evidence="6" id="KW-0863">Zinc-finger</keyword>